<dbReference type="SUPFAM" id="SSF51126">
    <property type="entry name" value="Pectin lyase-like"/>
    <property type="match status" value="1"/>
</dbReference>
<evidence type="ECO:0000256" key="4">
    <source>
        <dbReference type="ARBA" id="ARBA00022729"/>
    </source>
</evidence>
<keyword evidence="4 10" id="KW-0732">Signal</keyword>
<dbReference type="InParanoid" id="A0A2P5I552"/>
<dbReference type="Pfam" id="PF00295">
    <property type="entry name" value="Glyco_hydro_28"/>
    <property type="match status" value="1"/>
</dbReference>
<dbReference type="STRING" id="158607.A0A2P5I552"/>
<dbReference type="PANTHER" id="PTHR31736:SF8">
    <property type="entry name" value="PUTATIVE (AFU_ORTHOLOGUE AFUA_7G06410)-RELATED"/>
    <property type="match status" value="1"/>
</dbReference>
<dbReference type="Proteomes" id="UP000094444">
    <property type="component" value="Unassembled WGS sequence"/>
</dbReference>
<evidence type="ECO:0000313" key="11">
    <source>
        <dbReference type="EMBL" id="POS77594.1"/>
    </source>
</evidence>
<evidence type="ECO:0000256" key="3">
    <source>
        <dbReference type="ARBA" id="ARBA00022525"/>
    </source>
</evidence>
<gene>
    <name evidence="11" type="ORF">DHEL01_v204011</name>
</gene>
<sequence length="427" mass="45825">MLSTSAIALLALLSGVTTAASVARQAKTCTVKAGGSNATDDAPAIIEAFRECSQDATVIFEPTTYHINSVMNVTWLQNVKIDLQGTLLWGTNISYWLENSLPVGYQNQSTAFILGGDGITLDGHGHGTFNGNGDDWYRFIRQQPNSSNYPGRPHAITLDGLTNSVIHGVRFLRSQMWTMSIIHSHNNTLDSIFVNNTGNTVQSSNTDGADTFFSSDIRFNNWTVYNGDDSISMKANSTDISVTNSKFYNGLGIALGSIGQYKGAFETMERLHFENISYFNTLHAVYFKTWTNDQNGYPPNGGGGGLGYASNIVAKNLEMEGMRGGAFTISQCTRFSGAPGVGNCTNSQFQIRDFEVQNARGTTKDKRVASFQCSAVAPCTDISLYDIDVKFSNGTAAPGYLCGNVVNPQGFTCTGPPCVGGSATGGC</sequence>
<feature type="chain" id="PRO_5015190514" evidence="10">
    <location>
        <begin position="20"/>
        <end position="427"/>
    </location>
</feature>
<organism evidence="11 12">
    <name type="scientific">Diaporthe helianthi</name>
    <dbReference type="NCBI Taxonomy" id="158607"/>
    <lineage>
        <taxon>Eukaryota</taxon>
        <taxon>Fungi</taxon>
        <taxon>Dikarya</taxon>
        <taxon>Ascomycota</taxon>
        <taxon>Pezizomycotina</taxon>
        <taxon>Sordariomycetes</taxon>
        <taxon>Sordariomycetidae</taxon>
        <taxon>Diaporthales</taxon>
        <taxon>Diaporthaceae</taxon>
        <taxon>Diaporthe</taxon>
    </lineage>
</organism>
<dbReference type="OrthoDB" id="187139at2759"/>
<dbReference type="InterPro" id="IPR011050">
    <property type="entry name" value="Pectin_lyase_fold/virulence"/>
</dbReference>
<keyword evidence="8" id="KW-0961">Cell wall biogenesis/degradation</keyword>
<comment type="similarity">
    <text evidence="2 9">Belongs to the glycosyl hydrolase 28 family.</text>
</comment>
<evidence type="ECO:0000256" key="9">
    <source>
        <dbReference type="RuleBase" id="RU361169"/>
    </source>
</evidence>
<evidence type="ECO:0000313" key="12">
    <source>
        <dbReference type="Proteomes" id="UP000094444"/>
    </source>
</evidence>
<keyword evidence="7 9" id="KW-0326">Glycosidase</keyword>
<dbReference type="EMBL" id="MAVT02000256">
    <property type="protein sequence ID" value="POS77594.1"/>
    <property type="molecule type" value="Genomic_DNA"/>
</dbReference>
<protein>
    <submittedName>
        <fullName evidence="11">Polygalacturonase</fullName>
    </submittedName>
</protein>
<feature type="signal peptide" evidence="10">
    <location>
        <begin position="1"/>
        <end position="19"/>
    </location>
</feature>
<comment type="caution">
    <text evidence="11">The sequence shown here is derived from an EMBL/GenBank/DDBJ whole genome shotgun (WGS) entry which is preliminary data.</text>
</comment>
<dbReference type="GO" id="GO:0004650">
    <property type="term" value="F:polygalacturonase activity"/>
    <property type="evidence" value="ECO:0007669"/>
    <property type="project" value="InterPro"/>
</dbReference>
<name>A0A2P5I552_DIAHE</name>
<keyword evidence="6" id="KW-0325">Glycoprotein</keyword>
<dbReference type="GO" id="GO:0071555">
    <property type="term" value="P:cell wall organization"/>
    <property type="evidence" value="ECO:0007669"/>
    <property type="project" value="UniProtKB-KW"/>
</dbReference>
<keyword evidence="12" id="KW-1185">Reference proteome</keyword>
<reference evidence="11" key="1">
    <citation type="submission" date="2017-09" db="EMBL/GenBank/DDBJ databases">
        <title>Polyketide synthases of a Diaporthe helianthi virulent isolate.</title>
        <authorList>
            <person name="Baroncelli R."/>
        </authorList>
    </citation>
    <scope>NUCLEOTIDE SEQUENCE [LARGE SCALE GENOMIC DNA]</scope>
    <source>
        <strain evidence="11">7/96</strain>
    </source>
</reference>
<comment type="subcellular location">
    <subcellularLocation>
        <location evidence="1">Secreted</location>
    </subcellularLocation>
</comment>
<accession>A0A2P5I552</accession>
<dbReference type="GO" id="GO:0005975">
    <property type="term" value="P:carbohydrate metabolic process"/>
    <property type="evidence" value="ECO:0007669"/>
    <property type="project" value="InterPro"/>
</dbReference>
<evidence type="ECO:0000256" key="7">
    <source>
        <dbReference type="ARBA" id="ARBA00023295"/>
    </source>
</evidence>
<dbReference type="InterPro" id="IPR000743">
    <property type="entry name" value="Glyco_hydro_28"/>
</dbReference>
<dbReference type="GO" id="GO:0005576">
    <property type="term" value="C:extracellular region"/>
    <property type="evidence" value="ECO:0007669"/>
    <property type="project" value="UniProtKB-SubCell"/>
</dbReference>
<keyword evidence="3" id="KW-0964">Secreted</keyword>
<evidence type="ECO:0000256" key="1">
    <source>
        <dbReference type="ARBA" id="ARBA00004613"/>
    </source>
</evidence>
<evidence type="ECO:0000256" key="2">
    <source>
        <dbReference type="ARBA" id="ARBA00008834"/>
    </source>
</evidence>
<keyword evidence="5 9" id="KW-0378">Hydrolase</keyword>
<dbReference type="PANTHER" id="PTHR31736">
    <property type="match status" value="1"/>
</dbReference>
<dbReference type="Gene3D" id="2.160.20.10">
    <property type="entry name" value="Single-stranded right-handed beta-helix, Pectin lyase-like"/>
    <property type="match status" value="1"/>
</dbReference>
<evidence type="ECO:0000256" key="8">
    <source>
        <dbReference type="ARBA" id="ARBA00023316"/>
    </source>
</evidence>
<evidence type="ECO:0000256" key="5">
    <source>
        <dbReference type="ARBA" id="ARBA00022801"/>
    </source>
</evidence>
<evidence type="ECO:0000256" key="10">
    <source>
        <dbReference type="SAM" id="SignalP"/>
    </source>
</evidence>
<dbReference type="AlphaFoldDB" id="A0A2P5I552"/>
<evidence type="ECO:0000256" key="6">
    <source>
        <dbReference type="ARBA" id="ARBA00023180"/>
    </source>
</evidence>
<dbReference type="InterPro" id="IPR012334">
    <property type="entry name" value="Pectin_lyas_fold"/>
</dbReference>
<proteinExistence type="inferred from homology"/>